<sequence>MSLAATSAHSGGHLGGHTRPDRRPGASRSKAVILEAASASRRDESPPIATAPLEHGNVNAPRSAKACLLADGHGRRRATPNDWAPERGPDSNRLTSK</sequence>
<evidence type="ECO:0000313" key="2">
    <source>
        <dbReference type="EMBL" id="KAG7381037.1"/>
    </source>
</evidence>
<evidence type="ECO:0000313" key="3">
    <source>
        <dbReference type="Proteomes" id="UP000694044"/>
    </source>
</evidence>
<comment type="caution">
    <text evidence="2">The sequence shown here is derived from an EMBL/GenBank/DDBJ whole genome shotgun (WGS) entry which is preliminary data.</text>
</comment>
<organism evidence="2 3">
    <name type="scientific">Phytophthora pseudosyringae</name>
    <dbReference type="NCBI Taxonomy" id="221518"/>
    <lineage>
        <taxon>Eukaryota</taxon>
        <taxon>Sar</taxon>
        <taxon>Stramenopiles</taxon>
        <taxon>Oomycota</taxon>
        <taxon>Peronosporomycetes</taxon>
        <taxon>Peronosporales</taxon>
        <taxon>Peronosporaceae</taxon>
        <taxon>Phytophthora</taxon>
    </lineage>
</organism>
<dbReference type="Proteomes" id="UP000694044">
    <property type="component" value="Unassembled WGS sequence"/>
</dbReference>
<reference evidence="2" key="1">
    <citation type="submission" date="2021-02" db="EMBL/GenBank/DDBJ databases">
        <authorList>
            <person name="Palmer J.M."/>
        </authorList>
    </citation>
    <scope>NUCLEOTIDE SEQUENCE</scope>
    <source>
        <strain evidence="2">SCRP734</strain>
    </source>
</reference>
<keyword evidence="3" id="KW-1185">Reference proteome</keyword>
<evidence type="ECO:0000256" key="1">
    <source>
        <dbReference type="SAM" id="MobiDB-lite"/>
    </source>
</evidence>
<gene>
    <name evidence="2" type="ORF">PHYPSEUDO_006518</name>
</gene>
<name>A0A8T1VID6_9STRA</name>
<protein>
    <submittedName>
        <fullName evidence="2">Uncharacterized protein</fullName>
    </submittedName>
</protein>
<dbReference type="EMBL" id="JAGDFM010000264">
    <property type="protein sequence ID" value="KAG7381037.1"/>
    <property type="molecule type" value="Genomic_DNA"/>
</dbReference>
<feature type="region of interest" description="Disordered" evidence="1">
    <location>
        <begin position="1"/>
        <end position="97"/>
    </location>
</feature>
<proteinExistence type="predicted"/>
<accession>A0A8T1VID6</accession>
<dbReference type="AlphaFoldDB" id="A0A8T1VID6"/>